<proteinExistence type="predicted"/>
<gene>
    <name evidence="2" type="ORF">PLOB_00026631</name>
</gene>
<dbReference type="PANTHER" id="PTHR22803">
    <property type="entry name" value="MANNOSE, PHOSPHOLIPASE, LECTIN RECEPTOR RELATED"/>
    <property type="match status" value="1"/>
</dbReference>
<reference evidence="2 3" key="1">
    <citation type="submission" date="2022-05" db="EMBL/GenBank/DDBJ databases">
        <authorList>
            <consortium name="Genoscope - CEA"/>
            <person name="William W."/>
        </authorList>
    </citation>
    <scope>NUCLEOTIDE SEQUENCE [LARGE SCALE GENOMIC DNA]</scope>
</reference>
<feature type="non-terminal residue" evidence="2">
    <location>
        <position position="1"/>
    </location>
</feature>
<organism evidence="2 3">
    <name type="scientific">Porites lobata</name>
    <dbReference type="NCBI Taxonomy" id="104759"/>
    <lineage>
        <taxon>Eukaryota</taxon>
        <taxon>Metazoa</taxon>
        <taxon>Cnidaria</taxon>
        <taxon>Anthozoa</taxon>
        <taxon>Hexacorallia</taxon>
        <taxon>Scleractinia</taxon>
        <taxon>Fungiina</taxon>
        <taxon>Poritidae</taxon>
        <taxon>Porites</taxon>
    </lineage>
</organism>
<sequence>SLLASLAQWVSFGGSCYKLITTTETWSNAEAYCMNQQSGVLIKIESTEENDFIKRQFLTGQSDYWIGLSDSVSEGQWKWRDNTELTGLTNWKSGEPNGGNGENCGGIRMGTHDGVSYDGEWHDDICWEVKGYICEK</sequence>
<protein>
    <recommendedName>
        <fullName evidence="1">C-type lectin domain-containing protein</fullName>
    </recommendedName>
</protein>
<dbReference type="PROSITE" id="PS50041">
    <property type="entry name" value="C_TYPE_LECTIN_2"/>
    <property type="match status" value="1"/>
</dbReference>
<dbReference type="SUPFAM" id="SSF56436">
    <property type="entry name" value="C-type lectin-like"/>
    <property type="match status" value="1"/>
</dbReference>
<dbReference type="Proteomes" id="UP001159405">
    <property type="component" value="Unassembled WGS sequence"/>
</dbReference>
<dbReference type="SMART" id="SM00034">
    <property type="entry name" value="CLECT"/>
    <property type="match status" value="1"/>
</dbReference>
<keyword evidence="3" id="KW-1185">Reference proteome</keyword>
<evidence type="ECO:0000259" key="1">
    <source>
        <dbReference type="PROSITE" id="PS50041"/>
    </source>
</evidence>
<dbReference type="InterPro" id="IPR050111">
    <property type="entry name" value="C-type_lectin/snaclec_domain"/>
</dbReference>
<name>A0ABN8NQZ8_9CNID</name>
<dbReference type="Pfam" id="PF00059">
    <property type="entry name" value="Lectin_C"/>
    <property type="match status" value="1"/>
</dbReference>
<feature type="domain" description="C-type lectin" evidence="1">
    <location>
        <begin position="12"/>
        <end position="135"/>
    </location>
</feature>
<dbReference type="InterPro" id="IPR016187">
    <property type="entry name" value="CTDL_fold"/>
</dbReference>
<dbReference type="EMBL" id="CALNXK010000032">
    <property type="protein sequence ID" value="CAH3118853.1"/>
    <property type="molecule type" value="Genomic_DNA"/>
</dbReference>
<dbReference type="Gene3D" id="3.10.100.10">
    <property type="entry name" value="Mannose-Binding Protein A, subunit A"/>
    <property type="match status" value="1"/>
</dbReference>
<evidence type="ECO:0000313" key="2">
    <source>
        <dbReference type="EMBL" id="CAH3118853.1"/>
    </source>
</evidence>
<dbReference type="CDD" id="cd00037">
    <property type="entry name" value="CLECT"/>
    <property type="match status" value="1"/>
</dbReference>
<comment type="caution">
    <text evidence="2">The sequence shown here is derived from an EMBL/GenBank/DDBJ whole genome shotgun (WGS) entry which is preliminary data.</text>
</comment>
<dbReference type="InterPro" id="IPR001304">
    <property type="entry name" value="C-type_lectin-like"/>
</dbReference>
<dbReference type="InterPro" id="IPR016186">
    <property type="entry name" value="C-type_lectin-like/link_sf"/>
</dbReference>
<evidence type="ECO:0000313" key="3">
    <source>
        <dbReference type="Proteomes" id="UP001159405"/>
    </source>
</evidence>
<accession>A0ABN8NQZ8</accession>